<evidence type="ECO:0000256" key="11">
    <source>
        <dbReference type="ARBA" id="ARBA00047594"/>
    </source>
</evidence>
<feature type="transmembrane region" description="Helical" evidence="12">
    <location>
        <begin position="235"/>
        <end position="254"/>
    </location>
</feature>
<keyword evidence="9 12" id="KW-0472">Membrane</keyword>
<keyword evidence="6 12" id="KW-0812">Transmembrane</keyword>
<feature type="transmembrane region" description="Helical" evidence="12">
    <location>
        <begin position="100"/>
        <end position="119"/>
    </location>
</feature>
<evidence type="ECO:0000256" key="6">
    <source>
        <dbReference type="ARBA" id="ARBA00022692"/>
    </source>
</evidence>
<dbReference type="PANTHER" id="PTHR30622">
    <property type="entry name" value="UNDECAPRENYL-DIPHOSPHATASE"/>
    <property type="match status" value="1"/>
</dbReference>
<evidence type="ECO:0000256" key="10">
    <source>
        <dbReference type="ARBA" id="ARBA00032707"/>
    </source>
</evidence>
<comment type="similarity">
    <text evidence="2">Belongs to the UppP family.</text>
</comment>
<reference evidence="13" key="1">
    <citation type="submission" date="2018-05" db="EMBL/GenBank/DDBJ databases">
        <authorList>
            <person name="Lanie J.A."/>
            <person name="Ng W.-L."/>
            <person name="Kazmierczak K.M."/>
            <person name="Andrzejewski T.M."/>
            <person name="Davidsen T.M."/>
            <person name="Wayne K.J."/>
            <person name="Tettelin H."/>
            <person name="Glass J.I."/>
            <person name="Rusch D."/>
            <person name="Podicherti R."/>
            <person name="Tsui H.-C.T."/>
            <person name="Winkler M.E."/>
        </authorList>
    </citation>
    <scope>NUCLEOTIDE SEQUENCE</scope>
</reference>
<dbReference type="GO" id="GO:0005886">
    <property type="term" value="C:plasma membrane"/>
    <property type="evidence" value="ECO:0007669"/>
    <property type="project" value="UniProtKB-SubCell"/>
</dbReference>
<dbReference type="PANTHER" id="PTHR30622:SF4">
    <property type="entry name" value="UNDECAPRENYL-DIPHOSPHATASE"/>
    <property type="match status" value="1"/>
</dbReference>
<evidence type="ECO:0000256" key="3">
    <source>
        <dbReference type="ARBA" id="ARBA00012374"/>
    </source>
</evidence>
<protein>
    <recommendedName>
        <fullName evidence="4">Undecaprenyl-diphosphatase</fullName>
        <ecNumber evidence="3">3.6.1.27</ecNumber>
    </recommendedName>
    <alternativeName>
        <fullName evidence="10">Undecaprenyl pyrophosphate phosphatase</fullName>
    </alternativeName>
</protein>
<comment type="catalytic activity">
    <reaction evidence="11">
        <text>di-trans,octa-cis-undecaprenyl diphosphate + H2O = di-trans,octa-cis-undecaprenyl phosphate + phosphate + H(+)</text>
        <dbReference type="Rhea" id="RHEA:28094"/>
        <dbReference type="ChEBI" id="CHEBI:15377"/>
        <dbReference type="ChEBI" id="CHEBI:15378"/>
        <dbReference type="ChEBI" id="CHEBI:43474"/>
        <dbReference type="ChEBI" id="CHEBI:58405"/>
        <dbReference type="ChEBI" id="CHEBI:60392"/>
        <dbReference type="EC" id="3.6.1.27"/>
    </reaction>
</comment>
<keyword evidence="7" id="KW-0378">Hydrolase</keyword>
<keyword evidence="8 12" id="KW-1133">Transmembrane helix</keyword>
<evidence type="ECO:0000256" key="1">
    <source>
        <dbReference type="ARBA" id="ARBA00004651"/>
    </source>
</evidence>
<dbReference type="EC" id="3.6.1.27" evidence="3"/>
<evidence type="ECO:0000256" key="8">
    <source>
        <dbReference type="ARBA" id="ARBA00022989"/>
    </source>
</evidence>
<evidence type="ECO:0000256" key="2">
    <source>
        <dbReference type="ARBA" id="ARBA00010621"/>
    </source>
</evidence>
<feature type="transmembrane region" description="Helical" evidence="12">
    <location>
        <begin position="176"/>
        <end position="197"/>
    </location>
</feature>
<evidence type="ECO:0000256" key="4">
    <source>
        <dbReference type="ARBA" id="ARBA00021581"/>
    </source>
</evidence>
<comment type="subcellular location">
    <subcellularLocation>
        <location evidence="1">Cell membrane</location>
        <topology evidence="1">Multi-pass membrane protein</topology>
    </subcellularLocation>
</comment>
<evidence type="ECO:0000256" key="7">
    <source>
        <dbReference type="ARBA" id="ARBA00022801"/>
    </source>
</evidence>
<dbReference type="AlphaFoldDB" id="A0A382A195"/>
<gene>
    <name evidence="13" type="ORF">METZ01_LOCUS147865</name>
</gene>
<dbReference type="EMBL" id="UINC01023410">
    <property type="protein sequence ID" value="SVA95011.1"/>
    <property type="molecule type" value="Genomic_DNA"/>
</dbReference>
<keyword evidence="5" id="KW-1003">Cell membrane</keyword>
<dbReference type="GO" id="GO:0050380">
    <property type="term" value="F:undecaprenyl-diphosphatase activity"/>
    <property type="evidence" value="ECO:0007669"/>
    <property type="project" value="UniProtKB-EC"/>
</dbReference>
<evidence type="ECO:0000256" key="5">
    <source>
        <dbReference type="ARBA" id="ARBA00022475"/>
    </source>
</evidence>
<dbReference type="InterPro" id="IPR003824">
    <property type="entry name" value="UppP"/>
</dbReference>
<organism evidence="13">
    <name type="scientific">marine metagenome</name>
    <dbReference type="NCBI Taxonomy" id="408172"/>
    <lineage>
        <taxon>unclassified sequences</taxon>
        <taxon>metagenomes</taxon>
        <taxon>ecological metagenomes</taxon>
    </lineage>
</organism>
<accession>A0A382A195</accession>
<name>A0A382A195_9ZZZZ</name>
<dbReference type="Pfam" id="PF02673">
    <property type="entry name" value="BacA"/>
    <property type="match status" value="1"/>
</dbReference>
<evidence type="ECO:0000256" key="9">
    <source>
        <dbReference type="ARBA" id="ARBA00023136"/>
    </source>
</evidence>
<sequence length="255" mass="28874">MENILQIVLISIIQGVTEFIPVSSSAHVNLLSKIFGYEDIELIINVSAHFGSLIAVIFFFRREIFEFTKNKHLFFKIVIASVPIGVIGFFLIKYEIISNLRTLEMMGWTTIIFGLLLYISDKFQTKQDIENSFTVKNAIVIGCFQVLALVPGVSRSGIIITGARFLKFNRIDSAKISFLLSIPALGGWSLYGFYDLIKQNDGWLNTGAVLTAFLSFIFSYLTIKYFLVYLKKFNLSLFVGYRLILGIILLLVAYL</sequence>
<feature type="transmembrane region" description="Helical" evidence="12">
    <location>
        <begin position="73"/>
        <end position="94"/>
    </location>
</feature>
<feature type="transmembrane region" description="Helical" evidence="12">
    <location>
        <begin position="203"/>
        <end position="223"/>
    </location>
</feature>
<dbReference type="HAMAP" id="MF_01006">
    <property type="entry name" value="Undec_diphosphatase"/>
    <property type="match status" value="1"/>
</dbReference>
<evidence type="ECO:0000256" key="12">
    <source>
        <dbReference type="SAM" id="Phobius"/>
    </source>
</evidence>
<proteinExistence type="inferred from homology"/>
<evidence type="ECO:0000313" key="13">
    <source>
        <dbReference type="EMBL" id="SVA95011.1"/>
    </source>
</evidence>
<feature type="transmembrane region" description="Helical" evidence="12">
    <location>
        <begin position="42"/>
        <end position="61"/>
    </location>
</feature>